<dbReference type="Proteomes" id="UP000286773">
    <property type="component" value="Unassembled WGS sequence"/>
</dbReference>
<dbReference type="InterPro" id="IPR051815">
    <property type="entry name" value="Molybdate_resp_trans_reg"/>
</dbReference>
<comment type="caution">
    <text evidence="2">The sequence shown here is derived from an EMBL/GenBank/DDBJ whole genome shotgun (WGS) entry which is preliminary data.</text>
</comment>
<evidence type="ECO:0000259" key="1">
    <source>
        <dbReference type="Pfam" id="PF00126"/>
    </source>
</evidence>
<organism evidence="2 3">
    <name type="scientific">Vagococcus acidifermentans</name>
    <dbReference type="NCBI Taxonomy" id="564710"/>
    <lineage>
        <taxon>Bacteria</taxon>
        <taxon>Bacillati</taxon>
        <taxon>Bacillota</taxon>
        <taxon>Bacilli</taxon>
        <taxon>Lactobacillales</taxon>
        <taxon>Enterococcaceae</taxon>
        <taxon>Vagococcus</taxon>
    </lineage>
</organism>
<dbReference type="Gene3D" id="1.10.10.10">
    <property type="entry name" value="Winged helix-like DNA-binding domain superfamily/Winged helix DNA-binding domain"/>
    <property type="match status" value="1"/>
</dbReference>
<reference evidence="2 3" key="1">
    <citation type="submission" date="2017-05" db="EMBL/GenBank/DDBJ databases">
        <title>Vagococcus spp. assemblies.</title>
        <authorList>
            <person name="Gulvik C.A."/>
        </authorList>
    </citation>
    <scope>NUCLEOTIDE SEQUENCE [LARGE SCALE GENOMIC DNA]</scope>
    <source>
        <strain evidence="2 3">LMG 24798</strain>
    </source>
</reference>
<dbReference type="AlphaFoldDB" id="A0A430AVQ2"/>
<name>A0A430AVQ2_9ENTE</name>
<dbReference type="InterPro" id="IPR000847">
    <property type="entry name" value="LysR_HTH_N"/>
</dbReference>
<dbReference type="PANTHER" id="PTHR30432">
    <property type="entry name" value="TRANSCRIPTIONAL REGULATOR MODE"/>
    <property type="match status" value="1"/>
</dbReference>
<dbReference type="RefSeq" id="WP_126813572.1">
    <property type="nucleotide sequence ID" value="NZ_NGKC01000006.1"/>
</dbReference>
<dbReference type="Pfam" id="PF00126">
    <property type="entry name" value="HTH_1"/>
    <property type="match status" value="1"/>
</dbReference>
<evidence type="ECO:0000313" key="2">
    <source>
        <dbReference type="EMBL" id="RSU12126.1"/>
    </source>
</evidence>
<proteinExistence type="predicted"/>
<keyword evidence="3" id="KW-1185">Reference proteome</keyword>
<accession>A0A430AVQ2</accession>
<gene>
    <name evidence="2" type="ORF">CBF27_06780</name>
</gene>
<dbReference type="InterPro" id="IPR036390">
    <property type="entry name" value="WH_DNA-bd_sf"/>
</dbReference>
<dbReference type="InterPro" id="IPR036388">
    <property type="entry name" value="WH-like_DNA-bd_sf"/>
</dbReference>
<feature type="domain" description="HTH lysR-type" evidence="1">
    <location>
        <begin position="31"/>
        <end position="91"/>
    </location>
</feature>
<dbReference type="PANTHER" id="PTHR30432:SF1">
    <property type="entry name" value="DNA-BINDING TRANSCRIPTIONAL DUAL REGULATOR MODE"/>
    <property type="match status" value="1"/>
</dbReference>
<dbReference type="SUPFAM" id="SSF46785">
    <property type="entry name" value="Winged helix' DNA-binding domain"/>
    <property type="match status" value="1"/>
</dbReference>
<dbReference type="OrthoDB" id="285216at2"/>
<evidence type="ECO:0000313" key="3">
    <source>
        <dbReference type="Proteomes" id="UP000286773"/>
    </source>
</evidence>
<sequence length="123" mass="13965">MVVVTDHEKRFGYSLNLKLSTDKPFFGPGVIELLDRICETKSINSAAKGMGMSYNKAWRILKRAEQEIGYPLIITNIGGANGGGSIVTEEGKCLMKKYQLFQQKTYEVVDEYFNDIFAKELEW</sequence>
<protein>
    <submittedName>
        <fullName evidence="2">LysR family transcriptional regulator</fullName>
    </submittedName>
</protein>
<dbReference type="EMBL" id="NGKC01000006">
    <property type="protein sequence ID" value="RSU12126.1"/>
    <property type="molecule type" value="Genomic_DNA"/>
</dbReference>
<dbReference type="GO" id="GO:0003700">
    <property type="term" value="F:DNA-binding transcription factor activity"/>
    <property type="evidence" value="ECO:0007669"/>
    <property type="project" value="InterPro"/>
</dbReference>